<dbReference type="InterPro" id="IPR036051">
    <property type="entry name" value="KRAB_dom_sf"/>
</dbReference>
<dbReference type="eggNOG" id="KOG1721">
    <property type="taxonomic scope" value="Eukaryota"/>
</dbReference>
<feature type="domain" description="KRAB" evidence="9">
    <location>
        <begin position="3"/>
        <end position="74"/>
    </location>
</feature>
<organism evidence="10 11">
    <name type="scientific">Tupaia chinensis</name>
    <name type="common">Chinese tree shrew</name>
    <name type="synonym">Tupaia belangeri chinensis</name>
    <dbReference type="NCBI Taxonomy" id="246437"/>
    <lineage>
        <taxon>Eukaryota</taxon>
        <taxon>Metazoa</taxon>
        <taxon>Chordata</taxon>
        <taxon>Craniata</taxon>
        <taxon>Vertebrata</taxon>
        <taxon>Euteleostomi</taxon>
        <taxon>Mammalia</taxon>
        <taxon>Eutheria</taxon>
        <taxon>Euarchontoglires</taxon>
        <taxon>Scandentia</taxon>
        <taxon>Tupaiidae</taxon>
        <taxon>Tupaia</taxon>
    </lineage>
</organism>
<dbReference type="PROSITE" id="PS50157">
    <property type="entry name" value="ZINC_FINGER_C2H2_2"/>
    <property type="match status" value="3"/>
</dbReference>
<keyword evidence="11" id="KW-1185">Reference proteome</keyword>
<dbReference type="FunFam" id="3.30.160.60:FF:002343">
    <property type="entry name" value="Zinc finger protein 33A"/>
    <property type="match status" value="1"/>
</dbReference>
<dbReference type="PROSITE" id="PS50805">
    <property type="entry name" value="KRAB"/>
    <property type="match status" value="1"/>
</dbReference>
<dbReference type="SUPFAM" id="SSF109640">
    <property type="entry name" value="KRAB domain (Kruppel-associated box)"/>
    <property type="match status" value="1"/>
</dbReference>
<proteinExistence type="inferred from homology"/>
<dbReference type="SMART" id="SM00349">
    <property type="entry name" value="KRAB"/>
    <property type="match status" value="1"/>
</dbReference>
<name>L9JVB3_TUPCH</name>
<comment type="similarity">
    <text evidence="2">Belongs to the krueppel C2H2-type zinc-finger protein family.</text>
</comment>
<reference evidence="11" key="2">
    <citation type="journal article" date="2013" name="Nat. Commun.">
        <title>Genome of the Chinese tree shrew.</title>
        <authorList>
            <person name="Fan Y."/>
            <person name="Huang Z.Y."/>
            <person name="Cao C.C."/>
            <person name="Chen C.S."/>
            <person name="Chen Y.X."/>
            <person name="Fan D.D."/>
            <person name="He J."/>
            <person name="Hou H.L."/>
            <person name="Hu L."/>
            <person name="Hu X.T."/>
            <person name="Jiang X.T."/>
            <person name="Lai R."/>
            <person name="Lang Y.S."/>
            <person name="Liang B."/>
            <person name="Liao S.G."/>
            <person name="Mu D."/>
            <person name="Ma Y.Y."/>
            <person name="Niu Y.Y."/>
            <person name="Sun X.Q."/>
            <person name="Xia J.Q."/>
            <person name="Xiao J."/>
            <person name="Xiong Z.Q."/>
            <person name="Xu L."/>
            <person name="Yang L."/>
            <person name="Zhang Y."/>
            <person name="Zhao W."/>
            <person name="Zhao X.D."/>
            <person name="Zheng Y.T."/>
            <person name="Zhou J.M."/>
            <person name="Zhu Y.B."/>
            <person name="Zhang G.J."/>
            <person name="Wang J."/>
            <person name="Yao Y.G."/>
        </authorList>
    </citation>
    <scope>NUCLEOTIDE SEQUENCE [LARGE SCALE GENOMIC DNA]</scope>
</reference>
<evidence type="ECO:0000256" key="3">
    <source>
        <dbReference type="ARBA" id="ARBA00022723"/>
    </source>
</evidence>
<dbReference type="SMART" id="SM00355">
    <property type="entry name" value="ZnF_C2H2"/>
    <property type="match status" value="2"/>
</dbReference>
<dbReference type="Gene3D" id="6.10.140.140">
    <property type="match status" value="1"/>
</dbReference>
<feature type="domain" description="C2H2-type" evidence="8">
    <location>
        <begin position="74"/>
        <end position="93"/>
    </location>
</feature>
<dbReference type="PANTHER" id="PTHR23234:SF10">
    <property type="entry name" value="RIKEN CDNA 6720489N17 GENE-RELATED"/>
    <property type="match status" value="1"/>
</dbReference>
<gene>
    <name evidence="10" type="ORF">TREES_T100001885</name>
</gene>
<evidence type="ECO:0000313" key="11">
    <source>
        <dbReference type="Proteomes" id="UP000011518"/>
    </source>
</evidence>
<evidence type="ECO:0000259" key="8">
    <source>
        <dbReference type="PROSITE" id="PS50157"/>
    </source>
</evidence>
<dbReference type="FunFam" id="3.30.160.60:FF:001016">
    <property type="entry name" value="zinc finger protein 850-like"/>
    <property type="match status" value="1"/>
</dbReference>
<keyword evidence="5 7" id="KW-0863">Zinc-finger</keyword>
<evidence type="ECO:0000256" key="2">
    <source>
        <dbReference type="ARBA" id="ARBA00006991"/>
    </source>
</evidence>
<dbReference type="InterPro" id="IPR001909">
    <property type="entry name" value="KRAB"/>
</dbReference>
<dbReference type="GO" id="GO:0005634">
    <property type="term" value="C:nucleus"/>
    <property type="evidence" value="ECO:0007669"/>
    <property type="project" value="UniProtKB-SubCell"/>
</dbReference>
<keyword evidence="6" id="KW-0862">Zinc</keyword>
<dbReference type="Gene3D" id="3.30.160.60">
    <property type="entry name" value="Classic Zinc Finger"/>
    <property type="match status" value="3"/>
</dbReference>
<dbReference type="CDD" id="cd07765">
    <property type="entry name" value="KRAB_A-box"/>
    <property type="match status" value="1"/>
</dbReference>
<keyword evidence="3" id="KW-0479">Metal-binding</keyword>
<comment type="subcellular location">
    <subcellularLocation>
        <location evidence="1">Nucleus</location>
    </subcellularLocation>
</comment>
<feature type="non-terminal residue" evidence="10">
    <location>
        <position position="1"/>
    </location>
</feature>
<keyword evidence="4" id="KW-0677">Repeat</keyword>
<dbReference type="PANTHER" id="PTHR23234">
    <property type="entry name" value="ZNF44 PROTEIN"/>
    <property type="match status" value="1"/>
</dbReference>
<evidence type="ECO:0000256" key="7">
    <source>
        <dbReference type="PROSITE-ProRule" id="PRU00042"/>
    </source>
</evidence>
<feature type="domain" description="C2H2-type" evidence="8">
    <location>
        <begin position="122"/>
        <end position="146"/>
    </location>
</feature>
<sequence>NTVTFEDVAVEFTKEEWVLLDSSQRKLYRKVMLETYDNVASLGHKLSKPILIIQLEQECTLNTAERIRRHPHSAFRKKESLVIHRRTHTGEKPYECSQCGKSFSVKCNLTVHQRIHTGEKPYQCNVCQKAFSKRVSLRHHERMHDG</sequence>
<dbReference type="SUPFAM" id="SSF57667">
    <property type="entry name" value="beta-beta-alpha zinc fingers"/>
    <property type="match status" value="1"/>
</dbReference>
<dbReference type="GO" id="GO:0006355">
    <property type="term" value="P:regulation of DNA-templated transcription"/>
    <property type="evidence" value="ECO:0007669"/>
    <property type="project" value="InterPro"/>
</dbReference>
<evidence type="ECO:0000259" key="9">
    <source>
        <dbReference type="PROSITE" id="PS50805"/>
    </source>
</evidence>
<accession>L9JVB3</accession>
<dbReference type="Pfam" id="PF01352">
    <property type="entry name" value="KRAB"/>
    <property type="match status" value="1"/>
</dbReference>
<dbReference type="InParanoid" id="L9JVB3"/>
<evidence type="ECO:0000256" key="6">
    <source>
        <dbReference type="ARBA" id="ARBA00022833"/>
    </source>
</evidence>
<evidence type="ECO:0000313" key="10">
    <source>
        <dbReference type="EMBL" id="ELW54129.1"/>
    </source>
</evidence>
<dbReference type="InterPro" id="IPR036236">
    <property type="entry name" value="Znf_C2H2_sf"/>
</dbReference>
<protein>
    <submittedName>
        <fullName evidence="10">Zinc finger protein 558</fullName>
    </submittedName>
</protein>
<evidence type="ECO:0000256" key="4">
    <source>
        <dbReference type="ARBA" id="ARBA00022737"/>
    </source>
</evidence>
<dbReference type="Proteomes" id="UP000011518">
    <property type="component" value="Unassembled WGS sequence"/>
</dbReference>
<dbReference type="InterPro" id="IPR050758">
    <property type="entry name" value="Znf_C2H2-type"/>
</dbReference>
<dbReference type="PROSITE" id="PS00028">
    <property type="entry name" value="ZINC_FINGER_C2H2_1"/>
    <property type="match status" value="2"/>
</dbReference>
<evidence type="ECO:0000256" key="1">
    <source>
        <dbReference type="ARBA" id="ARBA00004123"/>
    </source>
</evidence>
<reference evidence="11" key="1">
    <citation type="submission" date="2012-07" db="EMBL/GenBank/DDBJ databases">
        <title>Genome of the Chinese tree shrew, a rising model animal genetically related to primates.</title>
        <authorList>
            <person name="Zhang G."/>
            <person name="Fan Y."/>
            <person name="Yao Y."/>
            <person name="Huang Z."/>
        </authorList>
    </citation>
    <scope>NUCLEOTIDE SEQUENCE [LARGE SCALE GENOMIC DNA]</scope>
</reference>
<feature type="domain" description="C2H2-type" evidence="8">
    <location>
        <begin position="94"/>
        <end position="121"/>
    </location>
</feature>
<dbReference type="Pfam" id="PF00096">
    <property type="entry name" value="zf-C2H2"/>
    <property type="match status" value="2"/>
</dbReference>
<dbReference type="GO" id="GO:0008270">
    <property type="term" value="F:zinc ion binding"/>
    <property type="evidence" value="ECO:0007669"/>
    <property type="project" value="UniProtKB-KW"/>
</dbReference>
<dbReference type="AlphaFoldDB" id="L9JVB3"/>
<dbReference type="EMBL" id="KB320941">
    <property type="protein sequence ID" value="ELW54129.1"/>
    <property type="molecule type" value="Genomic_DNA"/>
</dbReference>
<evidence type="ECO:0000256" key="5">
    <source>
        <dbReference type="ARBA" id="ARBA00022771"/>
    </source>
</evidence>
<dbReference type="InterPro" id="IPR013087">
    <property type="entry name" value="Znf_C2H2_type"/>
</dbReference>